<reference evidence="2 3" key="1">
    <citation type="journal article" date="2018" name="Nat. Ecol. Evol.">
        <title>Pezizomycetes genomes reveal the molecular basis of ectomycorrhizal truffle lifestyle.</title>
        <authorList>
            <person name="Murat C."/>
            <person name="Payen T."/>
            <person name="Noel B."/>
            <person name="Kuo A."/>
            <person name="Morin E."/>
            <person name="Chen J."/>
            <person name="Kohler A."/>
            <person name="Krizsan K."/>
            <person name="Balestrini R."/>
            <person name="Da Silva C."/>
            <person name="Montanini B."/>
            <person name="Hainaut M."/>
            <person name="Levati E."/>
            <person name="Barry K.W."/>
            <person name="Belfiori B."/>
            <person name="Cichocki N."/>
            <person name="Clum A."/>
            <person name="Dockter R.B."/>
            <person name="Fauchery L."/>
            <person name="Guy J."/>
            <person name="Iotti M."/>
            <person name="Le Tacon F."/>
            <person name="Lindquist E.A."/>
            <person name="Lipzen A."/>
            <person name="Malagnac F."/>
            <person name="Mello A."/>
            <person name="Molinier V."/>
            <person name="Miyauchi S."/>
            <person name="Poulain J."/>
            <person name="Riccioni C."/>
            <person name="Rubini A."/>
            <person name="Sitrit Y."/>
            <person name="Splivallo R."/>
            <person name="Traeger S."/>
            <person name="Wang M."/>
            <person name="Zifcakova L."/>
            <person name="Wipf D."/>
            <person name="Zambonelli A."/>
            <person name="Paolocci F."/>
            <person name="Nowrousian M."/>
            <person name="Ottonello S."/>
            <person name="Baldrian P."/>
            <person name="Spatafora J.W."/>
            <person name="Henrissat B."/>
            <person name="Nagy L.G."/>
            <person name="Aury J.M."/>
            <person name="Wincker P."/>
            <person name="Grigoriev I.V."/>
            <person name="Bonfante P."/>
            <person name="Martin F.M."/>
        </authorList>
    </citation>
    <scope>NUCLEOTIDE SEQUENCE [LARGE SCALE GENOMIC DNA]</scope>
    <source>
        <strain evidence="2 3">RN42</strain>
    </source>
</reference>
<dbReference type="EMBL" id="ML119650">
    <property type="protein sequence ID" value="RPA86374.1"/>
    <property type="molecule type" value="Genomic_DNA"/>
</dbReference>
<feature type="region of interest" description="Disordered" evidence="1">
    <location>
        <begin position="401"/>
        <end position="425"/>
    </location>
</feature>
<dbReference type="AlphaFoldDB" id="A0A3N4IXI9"/>
<dbReference type="Proteomes" id="UP000275078">
    <property type="component" value="Unassembled WGS sequence"/>
</dbReference>
<dbReference type="CDD" id="cd09917">
    <property type="entry name" value="F-box_SF"/>
    <property type="match status" value="1"/>
</dbReference>
<organism evidence="2 3">
    <name type="scientific">Ascobolus immersus RN42</name>
    <dbReference type="NCBI Taxonomy" id="1160509"/>
    <lineage>
        <taxon>Eukaryota</taxon>
        <taxon>Fungi</taxon>
        <taxon>Dikarya</taxon>
        <taxon>Ascomycota</taxon>
        <taxon>Pezizomycotina</taxon>
        <taxon>Pezizomycetes</taxon>
        <taxon>Pezizales</taxon>
        <taxon>Ascobolaceae</taxon>
        <taxon>Ascobolus</taxon>
    </lineage>
</organism>
<evidence type="ECO:0000313" key="2">
    <source>
        <dbReference type="EMBL" id="RPA86374.1"/>
    </source>
</evidence>
<name>A0A3N4IXI9_ASCIM</name>
<proteinExistence type="predicted"/>
<protein>
    <recommendedName>
        <fullName evidence="4">F-box domain-containing protein</fullName>
    </recommendedName>
</protein>
<evidence type="ECO:0008006" key="4">
    <source>
        <dbReference type="Google" id="ProtNLM"/>
    </source>
</evidence>
<feature type="compositionally biased region" description="Acidic residues" evidence="1">
    <location>
        <begin position="414"/>
        <end position="424"/>
    </location>
</feature>
<accession>A0A3N4IXI9</accession>
<sequence length="468" mass="53226">MASGTAAFVNTNELIVTLFACLGSPNDLISLMQTCRRFHDIGRRYQQTVLRGVAQSAYLPEAIAFFDLRRPYALDPLSRRKFEYNLSELGLKRSGWRWQFLGTESDSYTFGRKELSALATEDEKVDLIVDKISRNIDLTAALDPDNYDGEGEVIRNQAEEPMLDEEGKLSVKKAVYQLLLLLGQFRVTGVKGIENHSSLSREELLKKEDSDLVWSYDYTFAANLSAEELFKILALARFVRFYDWEVVTETPNFDKFPGKEILHCNLPVNVPARDRDLCNASIKRFAYVNLLNLTENRKAMQSLIDKVFSSCINDAYLFPDKWQRSIQSLEKWRAISGSTASLRFSEGYNTRIFEKRELSVLNVDGKFYPETLLVVKDNGWQGLTEVEAALINGHRAEPWMISDMVGPGPRSGSDDEGSDDSDAAEDAHLSWLMSELAASEQRSAMYRSLGYGGFSDEEEEEEEDYDFY</sequence>
<evidence type="ECO:0000313" key="3">
    <source>
        <dbReference type="Proteomes" id="UP000275078"/>
    </source>
</evidence>
<keyword evidence="3" id="KW-1185">Reference proteome</keyword>
<evidence type="ECO:0000256" key="1">
    <source>
        <dbReference type="SAM" id="MobiDB-lite"/>
    </source>
</evidence>
<gene>
    <name evidence="2" type="ORF">BJ508DRAFT_348806</name>
</gene>